<organism evidence="4 5">
    <name type="scientific">Fimbriiglobus ruber</name>
    <dbReference type="NCBI Taxonomy" id="1908690"/>
    <lineage>
        <taxon>Bacteria</taxon>
        <taxon>Pseudomonadati</taxon>
        <taxon>Planctomycetota</taxon>
        <taxon>Planctomycetia</taxon>
        <taxon>Gemmatales</taxon>
        <taxon>Gemmataceae</taxon>
        <taxon>Fimbriiglobus</taxon>
    </lineage>
</organism>
<dbReference type="Proteomes" id="UP000214646">
    <property type="component" value="Unassembled WGS sequence"/>
</dbReference>
<dbReference type="SUPFAM" id="SSF50978">
    <property type="entry name" value="WD40 repeat-like"/>
    <property type="match status" value="1"/>
</dbReference>
<dbReference type="InterPro" id="IPR015943">
    <property type="entry name" value="WD40/YVTN_repeat-like_dom_sf"/>
</dbReference>
<dbReference type="PANTHER" id="PTHR19879">
    <property type="entry name" value="TRANSCRIPTION INITIATION FACTOR TFIID"/>
    <property type="match status" value="1"/>
</dbReference>
<sequence>MTGRVIALVVFASVLSVSRVNAAELPSAGTSAKVSYYKDVRPILQQHCLGCHQPAKAGGLYVMTAFANLLKTGESGKPAVVAGKPEASFLLHEIQLKDGKAEMPKGRPPLKQLEIDLVAKWIKEGAADDTPASARAVVVDAKNPPQYSAPPVVTALAFSPDGRFLAVSGYHEVLLFAADGSHLISRLIGASERVQSLAFSPDGNRLAVAGGAPGRFGEIQIWTHDKDKLLVSTTVTFDTLYGVSWSPDGKVVGFGCSDNTVRAIDAATGAQVLQMGTHSDWIVGTTFSRDGLHLASVSRDMTMKLTEVPTQRFVDNVTSITPGALKGGLMAIDCRPFEEAKKAKIPTDTPNAAPKEYDELIAAGSDGTPRLYKMHREVPRVIGDDANRIKEYEALPGRVSCVRFDAEGDRFAAASSLDGKGEVRVYDVASGKKVVCEQVTGPAYVVAWSPTGKVVASAGFDGRIWLHDPATGKLLHSFVALPAEKISARQ</sequence>
<dbReference type="PANTHER" id="PTHR19879:SF9">
    <property type="entry name" value="TRANSCRIPTION INITIATION FACTOR TFIID SUBUNIT 5"/>
    <property type="match status" value="1"/>
</dbReference>
<reference evidence="5" key="1">
    <citation type="submission" date="2017-06" db="EMBL/GenBank/DDBJ databases">
        <title>Genome analysis of Fimbriiglobus ruber SP5, the first member of the order Planctomycetales with confirmed chitinolytic capability.</title>
        <authorList>
            <person name="Ravin N.V."/>
            <person name="Rakitin A.L."/>
            <person name="Ivanova A.A."/>
            <person name="Beletsky A.V."/>
            <person name="Kulichevskaya I.S."/>
            <person name="Mardanov A.V."/>
            <person name="Dedysh S.N."/>
        </authorList>
    </citation>
    <scope>NUCLEOTIDE SEQUENCE [LARGE SCALE GENOMIC DNA]</scope>
    <source>
        <strain evidence="5">SP5</strain>
    </source>
</reference>
<gene>
    <name evidence="4" type="ORF">FRUB_02719</name>
</gene>
<dbReference type="GO" id="GO:0009055">
    <property type="term" value="F:electron transfer activity"/>
    <property type="evidence" value="ECO:0007669"/>
    <property type="project" value="InterPro"/>
</dbReference>
<dbReference type="InterPro" id="IPR024977">
    <property type="entry name" value="Apc4-like_WD40_dom"/>
</dbReference>
<dbReference type="Pfam" id="PF00400">
    <property type="entry name" value="WD40"/>
    <property type="match status" value="3"/>
</dbReference>
<evidence type="ECO:0000259" key="2">
    <source>
        <dbReference type="Pfam" id="PF07635"/>
    </source>
</evidence>
<accession>A0A225DNT2</accession>
<dbReference type="Pfam" id="PF07635">
    <property type="entry name" value="PSCyt1"/>
    <property type="match status" value="1"/>
</dbReference>
<feature type="domain" description="Cytochrome C Planctomycete-type" evidence="2">
    <location>
        <begin position="48"/>
        <end position="105"/>
    </location>
</feature>
<dbReference type="EMBL" id="NIDE01000004">
    <property type="protein sequence ID" value="OWK43120.1"/>
    <property type="molecule type" value="Genomic_DNA"/>
</dbReference>
<dbReference type="OrthoDB" id="9809746at2"/>
<dbReference type="Gene3D" id="2.130.10.10">
    <property type="entry name" value="YVTN repeat-like/Quinoprotein amine dehydrogenase"/>
    <property type="match status" value="3"/>
</dbReference>
<proteinExistence type="predicted"/>
<keyword evidence="1" id="KW-0732">Signal</keyword>
<evidence type="ECO:0000313" key="4">
    <source>
        <dbReference type="EMBL" id="OWK43120.1"/>
    </source>
</evidence>
<evidence type="ECO:0000259" key="3">
    <source>
        <dbReference type="Pfam" id="PF12894"/>
    </source>
</evidence>
<feature type="signal peptide" evidence="1">
    <location>
        <begin position="1"/>
        <end position="22"/>
    </location>
</feature>
<name>A0A225DNT2_9BACT</name>
<feature type="chain" id="PRO_5012894991" evidence="1">
    <location>
        <begin position="23"/>
        <end position="490"/>
    </location>
</feature>
<dbReference type="Pfam" id="PF12894">
    <property type="entry name" value="ANAPC4_WD40"/>
    <property type="match status" value="1"/>
</dbReference>
<dbReference type="InterPro" id="IPR036909">
    <property type="entry name" value="Cyt_c-like_dom_sf"/>
</dbReference>
<feature type="domain" description="Anaphase-promoting complex subunit 4-like WD40" evidence="3">
    <location>
        <begin position="240"/>
        <end position="282"/>
    </location>
</feature>
<protein>
    <submittedName>
        <fullName evidence="4">High-affnity carbon uptake protein Hat/HatR</fullName>
    </submittedName>
</protein>
<dbReference type="InterPro" id="IPR011429">
    <property type="entry name" value="Cyt_c_Planctomycete-type"/>
</dbReference>
<dbReference type="SUPFAM" id="SSF46626">
    <property type="entry name" value="Cytochrome c"/>
    <property type="match status" value="1"/>
</dbReference>
<keyword evidence="5" id="KW-1185">Reference proteome</keyword>
<dbReference type="GO" id="GO:0020037">
    <property type="term" value="F:heme binding"/>
    <property type="evidence" value="ECO:0007669"/>
    <property type="project" value="InterPro"/>
</dbReference>
<dbReference type="InterPro" id="IPR001680">
    <property type="entry name" value="WD40_rpt"/>
</dbReference>
<dbReference type="AlphaFoldDB" id="A0A225DNT2"/>
<comment type="caution">
    <text evidence="4">The sequence shown here is derived from an EMBL/GenBank/DDBJ whole genome shotgun (WGS) entry which is preliminary data.</text>
</comment>
<dbReference type="InterPro" id="IPR036322">
    <property type="entry name" value="WD40_repeat_dom_sf"/>
</dbReference>
<dbReference type="RefSeq" id="WP_088254016.1">
    <property type="nucleotide sequence ID" value="NZ_NIDE01000004.1"/>
</dbReference>
<evidence type="ECO:0000313" key="5">
    <source>
        <dbReference type="Proteomes" id="UP000214646"/>
    </source>
</evidence>
<dbReference type="SMART" id="SM00320">
    <property type="entry name" value="WD40"/>
    <property type="match status" value="6"/>
</dbReference>
<evidence type="ECO:0000256" key="1">
    <source>
        <dbReference type="SAM" id="SignalP"/>
    </source>
</evidence>